<dbReference type="EMBL" id="QOIP01000003">
    <property type="protein sequence ID" value="RLU24441.1"/>
    <property type="molecule type" value="Genomic_DNA"/>
</dbReference>
<name>A0A3L8DVK1_OOCBI</name>
<protein>
    <submittedName>
        <fullName evidence="1">Uncharacterized protein</fullName>
    </submittedName>
</protein>
<proteinExistence type="predicted"/>
<dbReference type="Proteomes" id="UP000279307">
    <property type="component" value="Chromosome 3"/>
</dbReference>
<comment type="caution">
    <text evidence="1">The sequence shown here is derived from an EMBL/GenBank/DDBJ whole genome shotgun (WGS) entry which is preliminary data.</text>
</comment>
<dbReference type="AlphaFoldDB" id="A0A3L8DVK1"/>
<reference evidence="1" key="1">
    <citation type="journal article" date="2018" name="Genome Res.">
        <title>The genomic architecture and molecular evolution of ant odorant receptors.</title>
        <authorList>
            <person name="McKenzie S.K."/>
            <person name="Kronauer D.J.C."/>
        </authorList>
    </citation>
    <scope>NUCLEOTIDE SEQUENCE [LARGE SCALE GENOMIC DNA]</scope>
    <source>
        <strain evidence="1">Clonal line C1</strain>
    </source>
</reference>
<organism evidence="1">
    <name type="scientific">Ooceraea biroi</name>
    <name type="common">Clonal raider ant</name>
    <name type="synonym">Cerapachys biroi</name>
    <dbReference type="NCBI Taxonomy" id="2015173"/>
    <lineage>
        <taxon>Eukaryota</taxon>
        <taxon>Metazoa</taxon>
        <taxon>Ecdysozoa</taxon>
        <taxon>Arthropoda</taxon>
        <taxon>Hexapoda</taxon>
        <taxon>Insecta</taxon>
        <taxon>Pterygota</taxon>
        <taxon>Neoptera</taxon>
        <taxon>Endopterygota</taxon>
        <taxon>Hymenoptera</taxon>
        <taxon>Apocrita</taxon>
        <taxon>Aculeata</taxon>
        <taxon>Formicoidea</taxon>
        <taxon>Formicidae</taxon>
        <taxon>Dorylinae</taxon>
        <taxon>Ooceraea</taxon>
    </lineage>
</organism>
<gene>
    <name evidence="1" type="ORF">DMN91_002530</name>
</gene>
<reference evidence="1" key="2">
    <citation type="submission" date="2018-07" db="EMBL/GenBank/DDBJ databases">
        <authorList>
            <person name="Mckenzie S.K."/>
            <person name="Kronauer D.J.C."/>
        </authorList>
    </citation>
    <scope>NUCLEOTIDE SEQUENCE</scope>
    <source>
        <strain evidence="1">Clonal line C1</strain>
    </source>
</reference>
<evidence type="ECO:0000313" key="1">
    <source>
        <dbReference type="EMBL" id="RLU24441.1"/>
    </source>
</evidence>
<accession>A0A3L8DVK1</accession>
<sequence length="182" mass="20029">MNTTNLVSRFCIVVRKCASSIRPFDESAFSSTISDQGSDGSRVAEEGLDLYSFINCTSGSLADFNTSPVEGVIGSRSVSVTSPVTRLPARVCGGVLDHLDRKRDRDETLSPTPDKGGRQDLCHHWMEKMANVRPQSEEAAGLQTSRYLYRSHTAVSNERKLLTSRFTREVTGLGLLRCLITI</sequence>